<evidence type="ECO:0000256" key="1">
    <source>
        <dbReference type="SAM" id="MobiDB-lite"/>
    </source>
</evidence>
<dbReference type="AlphaFoldDB" id="A0A1I7X0V7"/>
<evidence type="ECO:0000313" key="3">
    <source>
        <dbReference type="WBParaSite" id="Hba_11078"/>
    </source>
</evidence>
<feature type="region of interest" description="Disordered" evidence="1">
    <location>
        <begin position="154"/>
        <end position="197"/>
    </location>
</feature>
<keyword evidence="2" id="KW-1185">Reference proteome</keyword>
<dbReference type="Proteomes" id="UP000095283">
    <property type="component" value="Unplaced"/>
</dbReference>
<reference evidence="3" key="1">
    <citation type="submission" date="2016-11" db="UniProtKB">
        <authorList>
            <consortium name="WormBaseParasite"/>
        </authorList>
    </citation>
    <scope>IDENTIFICATION</scope>
</reference>
<protein>
    <submittedName>
        <fullName evidence="3">SRP9-21 domain-containing protein</fullName>
    </submittedName>
</protein>
<name>A0A1I7X0V7_HETBA</name>
<feature type="compositionally biased region" description="Basic residues" evidence="1">
    <location>
        <begin position="179"/>
        <end position="197"/>
    </location>
</feature>
<evidence type="ECO:0000313" key="2">
    <source>
        <dbReference type="Proteomes" id="UP000095283"/>
    </source>
</evidence>
<accession>A0A1I7X0V7</accession>
<sequence length="197" mass="23056">MRVNVGKNNGEENSCLVYTDRRGQYDHMNNEKRLRLQDDKVNRLMDILQKMERSDSRTPIMMRSRASMKLIPVKSKTNSKNKSRVPRKTMKYSLLLHFGLDHRSMMSTISRETKYSGSDFLRKYALDRNGKAVLITSLGNKEVFARRYTSHTEMEDEDDITYLRGSPPSPEKKSPAILQKKKKAFSKKKNYKRKQQA</sequence>
<proteinExistence type="predicted"/>
<organism evidence="2 3">
    <name type="scientific">Heterorhabditis bacteriophora</name>
    <name type="common">Entomopathogenic nematode worm</name>
    <dbReference type="NCBI Taxonomy" id="37862"/>
    <lineage>
        <taxon>Eukaryota</taxon>
        <taxon>Metazoa</taxon>
        <taxon>Ecdysozoa</taxon>
        <taxon>Nematoda</taxon>
        <taxon>Chromadorea</taxon>
        <taxon>Rhabditida</taxon>
        <taxon>Rhabditina</taxon>
        <taxon>Rhabditomorpha</taxon>
        <taxon>Strongyloidea</taxon>
        <taxon>Heterorhabditidae</taxon>
        <taxon>Heterorhabditis</taxon>
    </lineage>
</organism>
<dbReference type="WBParaSite" id="Hba_11078">
    <property type="protein sequence ID" value="Hba_11078"/>
    <property type="gene ID" value="Hba_11078"/>
</dbReference>